<evidence type="ECO:0000256" key="3">
    <source>
        <dbReference type="SAM" id="MobiDB-lite"/>
    </source>
</evidence>
<dbReference type="SUPFAM" id="SSF141091">
    <property type="entry name" value="L21p-like"/>
    <property type="match status" value="1"/>
</dbReference>
<evidence type="ECO:0000256" key="1">
    <source>
        <dbReference type="ARBA" id="ARBA00008563"/>
    </source>
</evidence>
<dbReference type="EMBL" id="PDXD01000026">
    <property type="protein sequence ID" value="RYN72416.1"/>
    <property type="molecule type" value="Genomic_DNA"/>
</dbReference>
<accession>A0A4Q4N972</accession>
<dbReference type="Proteomes" id="UP000291422">
    <property type="component" value="Unassembled WGS sequence"/>
</dbReference>
<dbReference type="AlphaFoldDB" id="A0A4Q4N972"/>
<evidence type="ECO:0000313" key="4">
    <source>
        <dbReference type="EMBL" id="RYN72416.1"/>
    </source>
</evidence>
<proteinExistence type="inferred from homology"/>
<evidence type="ECO:0000256" key="2">
    <source>
        <dbReference type="ARBA" id="ARBA00044129"/>
    </source>
</evidence>
<dbReference type="GO" id="GO:0005762">
    <property type="term" value="C:mitochondrial large ribosomal subunit"/>
    <property type="evidence" value="ECO:0007669"/>
    <property type="project" value="TreeGrafter"/>
</dbReference>
<gene>
    <name evidence="4" type="ORF">AA0117_g8563</name>
</gene>
<dbReference type="PANTHER" id="PTHR21349">
    <property type="entry name" value="50S RIBOSOMAL PROTEIN L21"/>
    <property type="match status" value="1"/>
</dbReference>
<comment type="similarity">
    <text evidence="1">Belongs to the bacterial ribosomal protein bL21 family.</text>
</comment>
<feature type="region of interest" description="Disordered" evidence="3">
    <location>
        <begin position="85"/>
        <end position="117"/>
    </location>
</feature>
<name>A0A4Q4N972_ALTAL</name>
<comment type="caution">
    <text evidence="4">The sequence shown here is derived from an EMBL/GenBank/DDBJ whole genome shotgun (WGS) entry which is preliminary data.</text>
</comment>
<evidence type="ECO:0000313" key="5">
    <source>
        <dbReference type="Proteomes" id="UP000291422"/>
    </source>
</evidence>
<reference evidence="5" key="1">
    <citation type="journal article" date="2019" name="bioRxiv">
        <title>Genomics, evolutionary history and diagnostics of the Alternaria alternata species group including apple and Asian pear pathotypes.</title>
        <authorList>
            <person name="Armitage A.D."/>
            <person name="Cockerton H.M."/>
            <person name="Sreenivasaprasad S."/>
            <person name="Woodhall J.W."/>
            <person name="Lane C.R."/>
            <person name="Harrison R.J."/>
            <person name="Clarkson J.P."/>
        </authorList>
    </citation>
    <scope>NUCLEOTIDE SEQUENCE [LARGE SCALE GENOMIC DNA]</scope>
    <source>
        <strain evidence="5">FERA 1177</strain>
    </source>
</reference>
<dbReference type="GO" id="GO:0003735">
    <property type="term" value="F:structural constituent of ribosome"/>
    <property type="evidence" value="ECO:0007669"/>
    <property type="project" value="TreeGrafter"/>
</dbReference>
<dbReference type="PANTHER" id="PTHR21349:SF0">
    <property type="entry name" value="LARGE RIBOSOMAL SUBUNIT PROTEIN BL21M"/>
    <property type="match status" value="1"/>
</dbReference>
<dbReference type="InterPro" id="IPR028909">
    <property type="entry name" value="bL21-like"/>
</dbReference>
<protein>
    <recommendedName>
        <fullName evidence="2">Large ribosomal subunit protein bL21m</fullName>
    </recommendedName>
</protein>
<dbReference type="VEuPathDB" id="FungiDB:CC77DRAFT_1019582"/>
<organism evidence="4 5">
    <name type="scientific">Alternaria alternata</name>
    <name type="common">Alternaria rot fungus</name>
    <name type="synonym">Torula alternata</name>
    <dbReference type="NCBI Taxonomy" id="5599"/>
    <lineage>
        <taxon>Eukaryota</taxon>
        <taxon>Fungi</taxon>
        <taxon>Dikarya</taxon>
        <taxon>Ascomycota</taxon>
        <taxon>Pezizomycotina</taxon>
        <taxon>Dothideomycetes</taxon>
        <taxon>Pleosporomycetidae</taxon>
        <taxon>Pleosporales</taxon>
        <taxon>Pleosporineae</taxon>
        <taxon>Pleosporaceae</taxon>
        <taxon>Alternaria</taxon>
        <taxon>Alternaria sect. Alternaria</taxon>
        <taxon>Alternaria alternata complex</taxon>
    </lineage>
</organism>
<sequence length="280" mass="31511">MRAGFFNIGPPPHDQRYCLQQPPSHCVPPTPVMALFARSARHAFLESRAIVQPTIRRAGITTVSHNLDTSNTPEPLIQSGHRISDEAKERAQTPQPLPSDAPTPASSNDVKASPHARSDILSQTLTPSIRKLLPLLQTQPAHYITAHLHGRPYLLTRGDTLRLPFQMPHVRPGDILRLNRATHIGSRDYTLKAPESVKGNADHGKKVYYLDERLFTCRARVVGVESEPLRIEEKTKRRQRHTKHVKSKLHFTVLKISDLEVKSLEEYEAALGQEEKKSVQ</sequence>
<dbReference type="InterPro" id="IPR036164">
    <property type="entry name" value="bL21-like_sf"/>
</dbReference>